<evidence type="ECO:0000256" key="1">
    <source>
        <dbReference type="SAM" id="MobiDB-lite"/>
    </source>
</evidence>
<keyword evidence="3" id="KW-1185">Reference proteome</keyword>
<protein>
    <submittedName>
        <fullName evidence="2">Uncharacterized protein</fullName>
    </submittedName>
</protein>
<feature type="compositionally biased region" description="Polar residues" evidence="1">
    <location>
        <begin position="12"/>
        <end position="21"/>
    </location>
</feature>
<dbReference type="RefSeq" id="WP_270918389.1">
    <property type="nucleotide sequence ID" value="NZ_CP127247.1"/>
</dbReference>
<dbReference type="Proteomes" id="UP001238334">
    <property type="component" value="Chromosome"/>
</dbReference>
<accession>A0A9Y2KZG8</accession>
<reference evidence="2 3" key="1">
    <citation type="submission" date="2023-06" db="EMBL/GenBank/DDBJ databases">
        <title>Parasedimentitalea psychrophila sp. nov., a psychrophilic bacterium isolated from deep-sea sediment.</title>
        <authorList>
            <person name="Li A."/>
        </authorList>
    </citation>
    <scope>NUCLEOTIDE SEQUENCE [LARGE SCALE GENOMIC DNA]</scope>
    <source>
        <strain evidence="2 3">QS115</strain>
    </source>
</reference>
<name>A0A9Y2KZG8_9RHOB</name>
<organism evidence="2 3">
    <name type="scientific">Parasedimentitalea psychrophila</name>
    <dbReference type="NCBI Taxonomy" id="2997337"/>
    <lineage>
        <taxon>Bacteria</taxon>
        <taxon>Pseudomonadati</taxon>
        <taxon>Pseudomonadota</taxon>
        <taxon>Alphaproteobacteria</taxon>
        <taxon>Rhodobacterales</taxon>
        <taxon>Paracoccaceae</taxon>
        <taxon>Parasedimentitalea</taxon>
    </lineage>
</organism>
<evidence type="ECO:0000313" key="3">
    <source>
        <dbReference type="Proteomes" id="UP001238334"/>
    </source>
</evidence>
<sequence length="118" mass="11933">MTSISAVGGLSTALNSTTVNKQPGPPDHAKAWGWRAKQAAPAEETQAVAPTEPSVPAEITDAVQAVGVVDETSQDAATTLPPPSEADMESIILGLAASTADAADQVATAEYDVAALFM</sequence>
<dbReference type="EMBL" id="CP127247">
    <property type="protein sequence ID" value="WIY25970.1"/>
    <property type="molecule type" value="Genomic_DNA"/>
</dbReference>
<dbReference type="KEGG" id="ppso:QPJ95_03260"/>
<gene>
    <name evidence="2" type="ORF">QPJ95_03260</name>
</gene>
<proteinExistence type="predicted"/>
<feature type="region of interest" description="Disordered" evidence="1">
    <location>
        <begin position="1"/>
        <end position="55"/>
    </location>
</feature>
<dbReference type="AlphaFoldDB" id="A0A9Y2KZG8"/>
<evidence type="ECO:0000313" key="2">
    <source>
        <dbReference type="EMBL" id="WIY25970.1"/>
    </source>
</evidence>